<keyword evidence="1" id="KW-1185">Reference proteome</keyword>
<evidence type="ECO:0000313" key="1">
    <source>
        <dbReference type="Proteomes" id="UP000887563"/>
    </source>
</evidence>
<dbReference type="Proteomes" id="UP000887563">
    <property type="component" value="Unplaced"/>
</dbReference>
<evidence type="ECO:0000313" key="2">
    <source>
        <dbReference type="WBParaSite" id="Minc3s04442g36294"/>
    </source>
</evidence>
<name>A0A914NA22_MELIC</name>
<dbReference type="AlphaFoldDB" id="A0A914NA22"/>
<dbReference type="WBParaSite" id="Minc3s04442g36294">
    <property type="protein sequence ID" value="Minc3s04442g36294"/>
    <property type="gene ID" value="Minc3s04442g36294"/>
</dbReference>
<sequence length="90" mass="10496">MTPLTKRSEQNVYRTQKYRAGEGLTPIHNTNNITVGVLIQNFDSPLQLKGMKLQQWFQVDYLNQHSQQTAFFHLHLYDACYPQSIVKNAQ</sequence>
<proteinExistence type="predicted"/>
<reference evidence="2" key="1">
    <citation type="submission" date="2022-11" db="UniProtKB">
        <authorList>
            <consortium name="WormBaseParasite"/>
        </authorList>
    </citation>
    <scope>IDENTIFICATION</scope>
</reference>
<organism evidence="1 2">
    <name type="scientific">Meloidogyne incognita</name>
    <name type="common">Southern root-knot nematode worm</name>
    <name type="synonym">Oxyuris incognita</name>
    <dbReference type="NCBI Taxonomy" id="6306"/>
    <lineage>
        <taxon>Eukaryota</taxon>
        <taxon>Metazoa</taxon>
        <taxon>Ecdysozoa</taxon>
        <taxon>Nematoda</taxon>
        <taxon>Chromadorea</taxon>
        <taxon>Rhabditida</taxon>
        <taxon>Tylenchina</taxon>
        <taxon>Tylenchomorpha</taxon>
        <taxon>Tylenchoidea</taxon>
        <taxon>Meloidogynidae</taxon>
        <taxon>Meloidogyninae</taxon>
        <taxon>Meloidogyne</taxon>
        <taxon>Meloidogyne incognita group</taxon>
    </lineage>
</organism>
<protein>
    <submittedName>
        <fullName evidence="2">Uncharacterized protein</fullName>
    </submittedName>
</protein>
<accession>A0A914NA22</accession>